<accession>A0A2A9HHY9</accession>
<protein>
    <submittedName>
        <fullName evidence="2">Uncharacterized protein</fullName>
    </submittedName>
</protein>
<organism evidence="2 3">
    <name type="scientific">Tepidiforma thermophila (strain KCTC 52669 / CGMCC 1.13589 / G233)</name>
    <dbReference type="NCBI Taxonomy" id="2761530"/>
    <lineage>
        <taxon>Bacteria</taxon>
        <taxon>Bacillati</taxon>
        <taxon>Chloroflexota</taxon>
        <taxon>Tepidiformia</taxon>
        <taxon>Tepidiformales</taxon>
        <taxon>Tepidiformaceae</taxon>
        <taxon>Tepidiforma</taxon>
    </lineage>
</organism>
<name>A0A2A9HHY9_TEPT2</name>
<reference evidence="2 3" key="1">
    <citation type="submission" date="2017-09" db="EMBL/GenBank/DDBJ databases">
        <title>Sequencing the genomes of two abundant thermophiles in Great Basin hot springs: Thermocrinis jamiesonii and novel Chloroflexi Thermoflexus hugenholtzii.</title>
        <authorList>
            <person name="Hedlund B."/>
        </authorList>
    </citation>
    <scope>NUCLEOTIDE SEQUENCE [LARGE SCALE GENOMIC DNA]</scope>
    <source>
        <strain evidence="2 3">G233</strain>
    </source>
</reference>
<sequence>MYNLDPMSLEYLARPHEPTPETRFREEYERARADSRRHHDELVDPERRNAARLLRERVIVNIGRFLARPS</sequence>
<dbReference type="EMBL" id="PDJQ01000001">
    <property type="protein sequence ID" value="PFG74615.1"/>
    <property type="molecule type" value="Genomic_DNA"/>
</dbReference>
<dbReference type="AlphaFoldDB" id="A0A2A9HHY9"/>
<evidence type="ECO:0000313" key="3">
    <source>
        <dbReference type="Proteomes" id="UP000223071"/>
    </source>
</evidence>
<evidence type="ECO:0000313" key="2">
    <source>
        <dbReference type="EMBL" id="PFG74615.1"/>
    </source>
</evidence>
<dbReference type="RefSeq" id="WP_098503990.1">
    <property type="nucleotide sequence ID" value="NZ_PDJQ01000001.1"/>
</dbReference>
<proteinExistence type="predicted"/>
<comment type="caution">
    <text evidence="2">The sequence shown here is derived from an EMBL/GenBank/DDBJ whole genome shotgun (WGS) entry which is preliminary data.</text>
</comment>
<dbReference type="Proteomes" id="UP000223071">
    <property type="component" value="Unassembled WGS sequence"/>
</dbReference>
<feature type="region of interest" description="Disordered" evidence="1">
    <location>
        <begin position="1"/>
        <end position="42"/>
    </location>
</feature>
<evidence type="ECO:0000256" key="1">
    <source>
        <dbReference type="SAM" id="MobiDB-lite"/>
    </source>
</evidence>
<gene>
    <name evidence="2" type="ORF">A9A59_1852</name>
</gene>
<feature type="compositionally biased region" description="Basic and acidic residues" evidence="1">
    <location>
        <begin position="13"/>
        <end position="42"/>
    </location>
</feature>
<keyword evidence="3" id="KW-1185">Reference proteome</keyword>